<sequence>MTDGSGNDPKWVAAKAGPSTPSMWWTSATGLYTGEHVARTRGRSCVWGRAAVLPPTHTEYHTWHQSPYFIVICYFGRIYYTNIVIPRVIKPSMVPSFPLLVLLLTRQLFLEKSDKGQSMEWIVLVCDNTGDSSRVRRAARPGAAPATAAAADAARICKAHVMERKYGYISLVVSSLHVLVREAHCHSVKTLVLNHIKREPNTKGL</sequence>
<organism evidence="1 2">
    <name type="scientific">Chionoecetes opilio</name>
    <name type="common">Atlantic snow crab</name>
    <name type="synonym">Cancer opilio</name>
    <dbReference type="NCBI Taxonomy" id="41210"/>
    <lineage>
        <taxon>Eukaryota</taxon>
        <taxon>Metazoa</taxon>
        <taxon>Ecdysozoa</taxon>
        <taxon>Arthropoda</taxon>
        <taxon>Crustacea</taxon>
        <taxon>Multicrustacea</taxon>
        <taxon>Malacostraca</taxon>
        <taxon>Eumalacostraca</taxon>
        <taxon>Eucarida</taxon>
        <taxon>Decapoda</taxon>
        <taxon>Pleocyemata</taxon>
        <taxon>Brachyura</taxon>
        <taxon>Eubrachyura</taxon>
        <taxon>Majoidea</taxon>
        <taxon>Majidae</taxon>
        <taxon>Chionoecetes</taxon>
    </lineage>
</organism>
<evidence type="ECO:0000313" key="2">
    <source>
        <dbReference type="Proteomes" id="UP000770661"/>
    </source>
</evidence>
<dbReference type="AlphaFoldDB" id="A0A8J5D180"/>
<gene>
    <name evidence="1" type="ORF">GWK47_003868</name>
</gene>
<protein>
    <submittedName>
        <fullName evidence="1">Uncharacterized protein</fullName>
    </submittedName>
</protein>
<comment type="caution">
    <text evidence="1">The sequence shown here is derived from an EMBL/GenBank/DDBJ whole genome shotgun (WGS) entry which is preliminary data.</text>
</comment>
<keyword evidence="2" id="KW-1185">Reference proteome</keyword>
<reference evidence="1" key="1">
    <citation type="submission" date="2020-07" db="EMBL/GenBank/DDBJ databases">
        <title>The High-quality genome of the commercially important snow crab, Chionoecetes opilio.</title>
        <authorList>
            <person name="Jeong J.-H."/>
            <person name="Ryu S."/>
        </authorList>
    </citation>
    <scope>NUCLEOTIDE SEQUENCE</scope>
    <source>
        <strain evidence="1">MADBK_172401_WGS</strain>
        <tissue evidence="1">Digestive gland</tissue>
    </source>
</reference>
<name>A0A8J5D180_CHIOP</name>
<accession>A0A8J5D180</accession>
<evidence type="ECO:0000313" key="1">
    <source>
        <dbReference type="EMBL" id="KAG0728056.1"/>
    </source>
</evidence>
<proteinExistence type="predicted"/>
<dbReference type="EMBL" id="JACEEZ010002682">
    <property type="protein sequence ID" value="KAG0728056.1"/>
    <property type="molecule type" value="Genomic_DNA"/>
</dbReference>
<dbReference type="Proteomes" id="UP000770661">
    <property type="component" value="Unassembled WGS sequence"/>
</dbReference>